<reference evidence="2" key="2">
    <citation type="submission" date="2025-08" db="UniProtKB">
        <authorList>
            <consortium name="RefSeq"/>
        </authorList>
    </citation>
    <scope>IDENTIFICATION</scope>
    <source>
        <tissue evidence="2">Leaf</tissue>
    </source>
</reference>
<accession>A0AC58T415</accession>
<keyword evidence="1" id="KW-1185">Reference proteome</keyword>
<dbReference type="Proteomes" id="UP000790787">
    <property type="component" value="Chromosome 17"/>
</dbReference>
<evidence type="ECO:0000313" key="2">
    <source>
        <dbReference type="RefSeq" id="XP_075091977.1"/>
    </source>
</evidence>
<reference evidence="1" key="1">
    <citation type="journal article" date="2014" name="Nat. Commun.">
        <title>The tobacco genome sequence and its comparison with those of tomato and potato.</title>
        <authorList>
            <person name="Sierro N."/>
            <person name="Battey J.N."/>
            <person name="Ouadi S."/>
            <person name="Bakaher N."/>
            <person name="Bovet L."/>
            <person name="Willig A."/>
            <person name="Goepfert S."/>
            <person name="Peitsch M.C."/>
            <person name="Ivanov N.V."/>
        </authorList>
    </citation>
    <scope>NUCLEOTIDE SEQUENCE [LARGE SCALE GENOMIC DNA]</scope>
</reference>
<gene>
    <name evidence="2" type="primary">LOC142172102</name>
</gene>
<name>A0AC58T415_TOBAC</name>
<protein>
    <submittedName>
        <fullName evidence="2">Protein FAR1-RELATED SEQUENCE 9-like</fullName>
    </submittedName>
</protein>
<sequence length="163" mass="19523">MHEFFDGYITRQSTLSMFVHQYELAIRAKHAKELEAEYMSKGFQIVCESLFKWEEKLRKLYHCEVSSPDDHQVVPGVEKFIFSDYSVVQKNGENLGEYTVEYIPIGDYFSCSYKWFKSRGILYFHILKILSYKKIDKIDERYILTRWKSDVIRPHLDQFHQVG</sequence>
<dbReference type="RefSeq" id="XP_075091977.1">
    <property type="nucleotide sequence ID" value="XM_075235876.1"/>
</dbReference>
<evidence type="ECO:0000313" key="1">
    <source>
        <dbReference type="Proteomes" id="UP000790787"/>
    </source>
</evidence>
<proteinExistence type="predicted"/>
<organism evidence="1 2">
    <name type="scientific">Nicotiana tabacum</name>
    <name type="common">Common tobacco</name>
    <dbReference type="NCBI Taxonomy" id="4097"/>
    <lineage>
        <taxon>Eukaryota</taxon>
        <taxon>Viridiplantae</taxon>
        <taxon>Streptophyta</taxon>
        <taxon>Embryophyta</taxon>
        <taxon>Tracheophyta</taxon>
        <taxon>Spermatophyta</taxon>
        <taxon>Magnoliopsida</taxon>
        <taxon>eudicotyledons</taxon>
        <taxon>Gunneridae</taxon>
        <taxon>Pentapetalae</taxon>
        <taxon>asterids</taxon>
        <taxon>lamiids</taxon>
        <taxon>Solanales</taxon>
        <taxon>Solanaceae</taxon>
        <taxon>Nicotianoideae</taxon>
        <taxon>Nicotianeae</taxon>
        <taxon>Nicotiana</taxon>
    </lineage>
</organism>